<dbReference type="Gene3D" id="1.20.1510.10">
    <property type="entry name" value="Cation efflux protein transmembrane domain"/>
    <property type="match status" value="1"/>
</dbReference>
<dbReference type="Pfam" id="PF01545">
    <property type="entry name" value="Cation_efflux"/>
    <property type="match status" value="1"/>
</dbReference>
<feature type="transmembrane region" description="Helical" evidence="6">
    <location>
        <begin position="110"/>
        <end position="134"/>
    </location>
</feature>
<dbReference type="InterPro" id="IPR027469">
    <property type="entry name" value="Cation_efflux_TMD_sf"/>
</dbReference>
<keyword evidence="2" id="KW-0813">Transport</keyword>
<dbReference type="Proteomes" id="UP000183788">
    <property type="component" value="Unassembled WGS sequence"/>
</dbReference>
<keyword evidence="3 6" id="KW-0812">Transmembrane</keyword>
<evidence type="ECO:0000256" key="2">
    <source>
        <dbReference type="ARBA" id="ARBA00022448"/>
    </source>
</evidence>
<dbReference type="Proteomes" id="UP001326715">
    <property type="component" value="Chromosome"/>
</dbReference>
<dbReference type="SUPFAM" id="SSF161111">
    <property type="entry name" value="Cation efflux protein transmembrane domain-like"/>
    <property type="match status" value="1"/>
</dbReference>
<keyword evidence="5 6" id="KW-0472">Membrane</keyword>
<comment type="subcellular location">
    <subcellularLocation>
        <location evidence="1">Membrane</location>
        <topology evidence="1">Multi-pass membrane protein</topology>
    </subcellularLocation>
</comment>
<dbReference type="GO" id="GO:0008324">
    <property type="term" value="F:monoatomic cation transmembrane transporter activity"/>
    <property type="evidence" value="ECO:0007669"/>
    <property type="project" value="InterPro"/>
</dbReference>
<dbReference type="PANTHER" id="PTHR13414:SF9">
    <property type="entry name" value="PROTON-COUPLED ZINC ANTIPORTER SLC30A9, MITOCHONDRIAL"/>
    <property type="match status" value="1"/>
</dbReference>
<sequence>MHPNRTVYIALAANLLIAIIKFISGTITRSTAMLSEGVHSLVDTANQLLLLLGIRLSKKTADAKRPFGYGKELYFWSFIVSLLIFAIGGSISIFQGISHLRHPVPPTDPFWNYIVLACSFLFDGGSLVVAIIDFRKVKGKKSWWTAVHQSKDPASFLVLFEDSAAVLGLAVVAIMLYLGHTLHNPYLDGVASLIVGVLLTIVSILLARESRSLLMGEGIATATQFKIRSIVENDEGVDKVLQIFSTYQSPEEVMLLLLVRFKERLETHEITDAIERIKEAIKKEFPFVHYIIITPGQ</sequence>
<organism evidence="8 10">
    <name type="scientific">Chitinophaga sancti</name>
    <dbReference type="NCBI Taxonomy" id="1004"/>
    <lineage>
        <taxon>Bacteria</taxon>
        <taxon>Pseudomonadati</taxon>
        <taxon>Bacteroidota</taxon>
        <taxon>Chitinophagia</taxon>
        <taxon>Chitinophagales</taxon>
        <taxon>Chitinophagaceae</taxon>
        <taxon>Chitinophaga</taxon>
    </lineage>
</organism>
<dbReference type="NCBIfam" id="TIGR01297">
    <property type="entry name" value="CDF"/>
    <property type="match status" value="1"/>
</dbReference>
<accession>A0A1K1PDE1</accession>
<evidence type="ECO:0000256" key="4">
    <source>
        <dbReference type="ARBA" id="ARBA00022989"/>
    </source>
</evidence>
<evidence type="ECO:0000256" key="5">
    <source>
        <dbReference type="ARBA" id="ARBA00023136"/>
    </source>
</evidence>
<dbReference type="GO" id="GO:0006829">
    <property type="term" value="P:zinc ion transport"/>
    <property type="evidence" value="ECO:0007669"/>
    <property type="project" value="InterPro"/>
</dbReference>
<feature type="transmembrane region" description="Helical" evidence="6">
    <location>
        <begin position="190"/>
        <end position="207"/>
    </location>
</feature>
<evidence type="ECO:0000259" key="7">
    <source>
        <dbReference type="Pfam" id="PF01545"/>
    </source>
</evidence>
<dbReference type="InterPro" id="IPR036837">
    <property type="entry name" value="Cation_efflux_CTD_sf"/>
</dbReference>
<evidence type="ECO:0000313" key="10">
    <source>
        <dbReference type="Proteomes" id="UP000183788"/>
    </source>
</evidence>
<proteinExistence type="predicted"/>
<feature type="transmembrane region" description="Helical" evidence="6">
    <location>
        <begin position="73"/>
        <end position="98"/>
    </location>
</feature>
<dbReference type="OrthoDB" id="9806522at2"/>
<dbReference type="PANTHER" id="PTHR13414">
    <property type="entry name" value="HUEL-CATION TRANSPORTER"/>
    <property type="match status" value="1"/>
</dbReference>
<evidence type="ECO:0000313" key="11">
    <source>
        <dbReference type="Proteomes" id="UP001326715"/>
    </source>
</evidence>
<evidence type="ECO:0000256" key="1">
    <source>
        <dbReference type="ARBA" id="ARBA00004141"/>
    </source>
</evidence>
<feature type="transmembrane region" description="Helical" evidence="6">
    <location>
        <begin position="6"/>
        <end position="24"/>
    </location>
</feature>
<evidence type="ECO:0000313" key="8">
    <source>
        <dbReference type="EMBL" id="SFW45784.1"/>
    </source>
</evidence>
<evidence type="ECO:0000256" key="6">
    <source>
        <dbReference type="SAM" id="Phobius"/>
    </source>
</evidence>
<dbReference type="InterPro" id="IPR002524">
    <property type="entry name" value="Cation_efflux"/>
</dbReference>
<dbReference type="SUPFAM" id="SSF160240">
    <property type="entry name" value="Cation efflux protein cytoplasmic domain-like"/>
    <property type="match status" value="1"/>
</dbReference>
<dbReference type="EMBL" id="CP140154">
    <property type="protein sequence ID" value="WQG88575.1"/>
    <property type="molecule type" value="Genomic_DNA"/>
</dbReference>
<dbReference type="EMBL" id="FPIZ01000005">
    <property type="protein sequence ID" value="SFW45784.1"/>
    <property type="molecule type" value="Genomic_DNA"/>
</dbReference>
<keyword evidence="11" id="KW-1185">Reference proteome</keyword>
<dbReference type="InterPro" id="IPR058533">
    <property type="entry name" value="Cation_efflux_TM"/>
</dbReference>
<name>A0A1K1PDE1_9BACT</name>
<dbReference type="InterPro" id="IPR040177">
    <property type="entry name" value="SLC30A9"/>
</dbReference>
<protein>
    <submittedName>
        <fullName evidence="8">Cation diffusion facilitator family transporter</fullName>
    </submittedName>
</protein>
<dbReference type="STRING" id="1004.SAMN05661012_01866"/>
<reference evidence="8 10" key="1">
    <citation type="submission" date="2016-11" db="EMBL/GenBank/DDBJ databases">
        <authorList>
            <person name="Jaros S."/>
            <person name="Januszkiewicz K."/>
            <person name="Wedrychowicz H."/>
        </authorList>
    </citation>
    <scope>NUCLEOTIDE SEQUENCE [LARGE SCALE GENOMIC DNA]</scope>
    <source>
        <strain evidence="8 10">DSM 784</strain>
    </source>
</reference>
<dbReference type="AlphaFoldDB" id="A0A1K1PDE1"/>
<dbReference type="GO" id="GO:0016020">
    <property type="term" value="C:membrane"/>
    <property type="evidence" value="ECO:0007669"/>
    <property type="project" value="UniProtKB-SubCell"/>
</dbReference>
<evidence type="ECO:0000313" key="9">
    <source>
        <dbReference type="EMBL" id="WQG88575.1"/>
    </source>
</evidence>
<gene>
    <name evidence="8" type="ORF">SAMN05661012_01866</name>
    <name evidence="9" type="ORF">SR876_26990</name>
</gene>
<reference evidence="9 11" key="2">
    <citation type="submission" date="2023-11" db="EMBL/GenBank/DDBJ databases">
        <title>MicrobeMod: A computational toolkit for identifying prokaryotic methylation and restriction-modification with nanopore sequencing.</title>
        <authorList>
            <person name="Crits-Christoph A."/>
            <person name="Kang S.C."/>
            <person name="Lee H."/>
            <person name="Ostrov N."/>
        </authorList>
    </citation>
    <scope>NUCLEOTIDE SEQUENCE [LARGE SCALE GENOMIC DNA]</scope>
    <source>
        <strain evidence="9 11">ATCC 23090</strain>
    </source>
</reference>
<keyword evidence="4 6" id="KW-1133">Transmembrane helix</keyword>
<feature type="transmembrane region" description="Helical" evidence="6">
    <location>
        <begin position="155"/>
        <end position="178"/>
    </location>
</feature>
<feature type="domain" description="Cation efflux protein transmembrane" evidence="7">
    <location>
        <begin position="7"/>
        <end position="215"/>
    </location>
</feature>
<evidence type="ECO:0000256" key="3">
    <source>
        <dbReference type="ARBA" id="ARBA00022692"/>
    </source>
</evidence>
<dbReference type="RefSeq" id="WP_072359232.1">
    <property type="nucleotide sequence ID" value="NZ_CP139972.1"/>
</dbReference>